<dbReference type="STRING" id="880071.Fleli_1686"/>
<feature type="binding site" evidence="3">
    <location>
        <position position="238"/>
    </location>
    <ligand>
        <name>Fe cation</name>
        <dbReference type="ChEBI" id="CHEBI:24875"/>
    </ligand>
</feature>
<feature type="binding site" evidence="3">
    <location>
        <position position="239"/>
    </location>
    <ligand>
        <name>Fe cation</name>
        <dbReference type="ChEBI" id="CHEBI:24875"/>
    </ligand>
</feature>
<comment type="similarity">
    <text evidence="1">Belongs to the bacterial solute-binding protein 1 family.</text>
</comment>
<evidence type="ECO:0000313" key="5">
    <source>
        <dbReference type="EMBL" id="AFM04096.1"/>
    </source>
</evidence>
<dbReference type="PANTHER" id="PTHR30006">
    <property type="entry name" value="THIAMINE-BINDING PERIPLASMIC PROTEIN-RELATED"/>
    <property type="match status" value="1"/>
</dbReference>
<evidence type="ECO:0000313" key="6">
    <source>
        <dbReference type="Proteomes" id="UP000006054"/>
    </source>
</evidence>
<dbReference type="CDD" id="cd13542">
    <property type="entry name" value="PBP2_FutA1_ilke"/>
    <property type="match status" value="1"/>
</dbReference>
<keyword evidence="2 4" id="KW-0732">Signal</keyword>
<dbReference type="PIRSF" id="PIRSF002825">
    <property type="entry name" value="CfbpA"/>
    <property type="match status" value="1"/>
</dbReference>
<dbReference type="PATRIC" id="fig|880071.3.peg.1660"/>
<feature type="chain" id="PRO_5003685770" evidence="4">
    <location>
        <begin position="20"/>
        <end position="357"/>
    </location>
</feature>
<gene>
    <name evidence="5" type="ordered locus">Fleli_1686</name>
</gene>
<keyword evidence="3" id="KW-0408">Iron</keyword>
<feature type="binding site" evidence="3">
    <location>
        <position position="51"/>
    </location>
    <ligand>
        <name>Fe cation</name>
        <dbReference type="ChEBI" id="CHEBI:24875"/>
    </ligand>
</feature>
<reference evidence="6" key="1">
    <citation type="submission" date="2012-06" db="EMBL/GenBank/DDBJ databases">
        <title>The complete genome of Flexibacter litoralis DSM 6794.</title>
        <authorList>
            <person name="Lucas S."/>
            <person name="Copeland A."/>
            <person name="Lapidus A."/>
            <person name="Glavina del Rio T."/>
            <person name="Dalin E."/>
            <person name="Tice H."/>
            <person name="Bruce D."/>
            <person name="Goodwin L."/>
            <person name="Pitluck S."/>
            <person name="Peters L."/>
            <person name="Ovchinnikova G."/>
            <person name="Lu M."/>
            <person name="Kyrpides N."/>
            <person name="Mavromatis K."/>
            <person name="Ivanova N."/>
            <person name="Brettin T."/>
            <person name="Detter J.C."/>
            <person name="Han C."/>
            <person name="Larimer F."/>
            <person name="Land M."/>
            <person name="Hauser L."/>
            <person name="Markowitz V."/>
            <person name="Cheng J.-F."/>
            <person name="Hugenholtz P."/>
            <person name="Woyke T."/>
            <person name="Wu D."/>
            <person name="Spring S."/>
            <person name="Lang E."/>
            <person name="Kopitz M."/>
            <person name="Brambilla E."/>
            <person name="Klenk H.-P."/>
            <person name="Eisen J.A."/>
        </authorList>
    </citation>
    <scope>NUCLEOTIDE SEQUENCE [LARGE SCALE GENOMIC DNA]</scope>
    <source>
        <strain evidence="6">ATCC 23117 / DSM 6794 / NBRC 15988 / NCIMB 1366 / Sio-4</strain>
    </source>
</reference>
<dbReference type="AlphaFoldDB" id="I4AJG1"/>
<evidence type="ECO:0000256" key="3">
    <source>
        <dbReference type="PIRSR" id="PIRSR002825-1"/>
    </source>
</evidence>
<dbReference type="OrthoDB" id="9769319at2"/>
<dbReference type="InterPro" id="IPR006059">
    <property type="entry name" value="SBP"/>
</dbReference>
<keyword evidence="3" id="KW-0479">Metal-binding</keyword>
<evidence type="ECO:0000256" key="1">
    <source>
        <dbReference type="ARBA" id="ARBA00008520"/>
    </source>
</evidence>
<protein>
    <submittedName>
        <fullName evidence="5">ABC-type Fe3+ transport system, periplasmic component</fullName>
    </submittedName>
</protein>
<accession>I4AJG1</accession>
<dbReference type="SUPFAM" id="SSF53850">
    <property type="entry name" value="Periplasmic binding protein-like II"/>
    <property type="match status" value="1"/>
</dbReference>
<feature type="signal peptide" evidence="4">
    <location>
        <begin position="1"/>
        <end position="19"/>
    </location>
</feature>
<dbReference type="KEGG" id="fli:Fleli_1686"/>
<evidence type="ECO:0000256" key="4">
    <source>
        <dbReference type="SAM" id="SignalP"/>
    </source>
</evidence>
<dbReference type="Gene3D" id="3.40.190.10">
    <property type="entry name" value="Periplasmic binding protein-like II"/>
    <property type="match status" value="2"/>
</dbReference>
<dbReference type="RefSeq" id="WP_014797551.1">
    <property type="nucleotide sequence ID" value="NC_018018.1"/>
</dbReference>
<evidence type="ECO:0000256" key="2">
    <source>
        <dbReference type="ARBA" id="ARBA00022729"/>
    </source>
</evidence>
<dbReference type="Pfam" id="PF13416">
    <property type="entry name" value="SBP_bac_8"/>
    <property type="match status" value="1"/>
</dbReference>
<dbReference type="GO" id="GO:0046872">
    <property type="term" value="F:metal ion binding"/>
    <property type="evidence" value="ECO:0007669"/>
    <property type="project" value="UniProtKB-KW"/>
</dbReference>
<dbReference type="GO" id="GO:0030288">
    <property type="term" value="C:outer membrane-bounded periplasmic space"/>
    <property type="evidence" value="ECO:0007669"/>
    <property type="project" value="TreeGrafter"/>
</dbReference>
<dbReference type="HOGENOM" id="CLU_026974_2_1_10"/>
<proteinExistence type="inferred from homology"/>
<organism evidence="5 6">
    <name type="scientific">Bernardetia litoralis (strain ATCC 23117 / DSM 6794 / NBRC 15988 / NCIMB 1366 / Fx l1 / Sio-4)</name>
    <name type="common">Flexibacter litoralis</name>
    <dbReference type="NCBI Taxonomy" id="880071"/>
    <lineage>
        <taxon>Bacteria</taxon>
        <taxon>Pseudomonadati</taxon>
        <taxon>Bacteroidota</taxon>
        <taxon>Cytophagia</taxon>
        <taxon>Cytophagales</taxon>
        <taxon>Bernardetiaceae</taxon>
        <taxon>Bernardetia</taxon>
    </lineage>
</organism>
<dbReference type="PROSITE" id="PS51257">
    <property type="entry name" value="PROKAR_LIPOPROTEIN"/>
    <property type="match status" value="1"/>
</dbReference>
<keyword evidence="6" id="KW-1185">Reference proteome</keyword>
<dbReference type="eggNOG" id="COG1840">
    <property type="taxonomic scope" value="Bacteria"/>
</dbReference>
<name>I4AJG1_BERLS</name>
<dbReference type="InterPro" id="IPR026045">
    <property type="entry name" value="Ferric-bd"/>
</dbReference>
<sequence length="357" mass="39944" precursor="true">MNRIFVSVILFLVSISFFACDNKKKEDTETTSDSTAVVEESKEVNVYSHRHYESDKQLFAEFEKQTGIKVNVVKASADELINKLEMEGQNSPADVLITVDAGRLHRAKSKGLLQPIESETLFTNIPVHLRDADNQWFGITKRARVIVYDKEKEKPENFATYEALADAKAKGKLLIRSSENVYNQSLMASIIANSDEETAKNWATGVVANMAREPKGGDRDQIKGVAAGEGTLAVTNTYYLAQMLNDTDEENVKAAQKVAVIFPNQDGRGTHINVSGAAVTKYSPNKENAIKLIEFLTSKEAQQVYVQEEMEYPVRTDVEMAQTLKDWGTFKEDTLSLSKLGENQEKAVIIFDEVKWK</sequence>
<dbReference type="PANTHER" id="PTHR30006:SF15">
    <property type="entry name" value="IRON-UTILIZATION PERIPLASMIC PROTEIN"/>
    <property type="match status" value="1"/>
</dbReference>
<dbReference type="EMBL" id="CP003345">
    <property type="protein sequence ID" value="AFM04096.1"/>
    <property type="molecule type" value="Genomic_DNA"/>
</dbReference>
<dbReference type="Proteomes" id="UP000006054">
    <property type="component" value="Chromosome"/>
</dbReference>